<keyword evidence="7" id="KW-0813">Transport</keyword>
<feature type="transmembrane region" description="Helical" evidence="7">
    <location>
        <begin position="315"/>
        <end position="332"/>
    </location>
</feature>
<evidence type="ECO:0000256" key="5">
    <source>
        <dbReference type="ARBA" id="ARBA00022989"/>
    </source>
</evidence>
<comment type="subcellular location">
    <subcellularLocation>
        <location evidence="1 7">Cell inner membrane</location>
        <topology evidence="1 7">Multi-pass membrane protein</topology>
    </subcellularLocation>
</comment>
<protein>
    <recommendedName>
        <fullName evidence="7">TRAP transporter large permease protein</fullName>
    </recommendedName>
</protein>
<feature type="transmembrane region" description="Helical" evidence="7">
    <location>
        <begin position="275"/>
        <end position="303"/>
    </location>
</feature>
<evidence type="ECO:0000259" key="8">
    <source>
        <dbReference type="Pfam" id="PF06808"/>
    </source>
</evidence>
<comment type="subunit">
    <text evidence="7">The complex comprises the extracytoplasmic solute receptor protein and the two transmembrane proteins.</text>
</comment>
<evidence type="ECO:0000313" key="10">
    <source>
        <dbReference type="Proteomes" id="UP000037530"/>
    </source>
</evidence>
<feature type="transmembrane region" description="Helical" evidence="7">
    <location>
        <begin position="211"/>
        <end position="237"/>
    </location>
</feature>
<dbReference type="Pfam" id="PF06808">
    <property type="entry name" value="DctM"/>
    <property type="match status" value="1"/>
</dbReference>
<evidence type="ECO:0000256" key="6">
    <source>
        <dbReference type="ARBA" id="ARBA00023136"/>
    </source>
</evidence>
<proteinExistence type="inferred from homology"/>
<feature type="transmembrane region" description="Helical" evidence="7">
    <location>
        <begin position="344"/>
        <end position="367"/>
    </location>
</feature>
<gene>
    <name evidence="9" type="ORF">AKJ31_05475</name>
</gene>
<dbReference type="PANTHER" id="PTHR33362">
    <property type="entry name" value="SIALIC ACID TRAP TRANSPORTER PERMEASE PROTEIN SIAT-RELATED"/>
    <property type="match status" value="1"/>
</dbReference>
<evidence type="ECO:0000256" key="4">
    <source>
        <dbReference type="ARBA" id="ARBA00022692"/>
    </source>
</evidence>
<keyword evidence="3 7" id="KW-0997">Cell inner membrane</keyword>
<evidence type="ECO:0000256" key="2">
    <source>
        <dbReference type="ARBA" id="ARBA00022475"/>
    </source>
</evidence>
<comment type="caution">
    <text evidence="9">The sequence shown here is derived from an EMBL/GenBank/DDBJ whole genome shotgun (WGS) entry which is preliminary data.</text>
</comment>
<sequence>MFWTTLVSVLVASASSGIALGAALGFTGLILLHFFNYGSAYLAVDTIWGIFNSFTLSAVPMFILLGEILLRSGISERAYAAFTPIFARVPGGLLHSNVAVCTLFGAVSGSSLSTAAAIGSVAYPELSKRGYNKEAVVGSLAGAGTLGLLIPPSLSLLIFGALTETSIGRLFAAGIVPGVMVSALFMLYIFLRSVNNPSIAPRDNTAYSLGFIVHGMLRVWPILLLILAIMGSIMFGVATPTEAAGVGVAVAIVISFIWGDLTLKGLGESVYRSALMFASIGFIVLGAAILSQSVSILGVPQAILEAAIDSGLGKYGIFLLIVLIYVMFGCVFDGLSLMVMTLPIVFPLLTGLGFDPIWVGVMITILIEIGQVTPPVGLNLSVLTAITNGEISLGRTAIATIPYWGILLLAIGIITLVPSVVLILPNAIF</sequence>
<feature type="transmembrane region" description="Helical" evidence="7">
    <location>
        <begin position="135"/>
        <end position="158"/>
    </location>
</feature>
<keyword evidence="10" id="KW-1185">Reference proteome</keyword>
<dbReference type="EMBL" id="LHPI01000003">
    <property type="protein sequence ID" value="KOO08453.1"/>
    <property type="molecule type" value="Genomic_DNA"/>
</dbReference>
<dbReference type="STRING" id="171383.AKJ31_05475"/>
<dbReference type="PRINTS" id="PR00173">
    <property type="entry name" value="EDTRNSPORT"/>
</dbReference>
<evidence type="ECO:0000256" key="1">
    <source>
        <dbReference type="ARBA" id="ARBA00004429"/>
    </source>
</evidence>
<dbReference type="PANTHER" id="PTHR33362:SF5">
    <property type="entry name" value="C4-DICARBOXYLATE TRAP TRANSPORTER LARGE PERMEASE PROTEIN DCTM"/>
    <property type="match status" value="1"/>
</dbReference>
<dbReference type="InterPro" id="IPR004681">
    <property type="entry name" value="TRAP_DctM"/>
</dbReference>
<feature type="transmembrane region" description="Helical" evidence="7">
    <location>
        <begin position="47"/>
        <end position="66"/>
    </location>
</feature>
<dbReference type="OrthoDB" id="9796052at2"/>
<feature type="transmembrane region" description="Helical" evidence="7">
    <location>
        <begin position="401"/>
        <end position="424"/>
    </location>
</feature>
<keyword evidence="5 7" id="KW-1133">Transmembrane helix</keyword>
<dbReference type="NCBIfam" id="TIGR00786">
    <property type="entry name" value="dctM"/>
    <property type="match status" value="1"/>
</dbReference>
<comment type="similarity">
    <text evidence="7">Belongs to the TRAP transporter large permease family.</text>
</comment>
<feature type="transmembrane region" description="Helical" evidence="7">
    <location>
        <begin position="170"/>
        <end position="191"/>
    </location>
</feature>
<keyword evidence="6 7" id="KW-0472">Membrane</keyword>
<dbReference type="RefSeq" id="WP_053408103.1">
    <property type="nucleotide sequence ID" value="NZ_LHPI01000003.1"/>
</dbReference>
<feature type="domain" description="TRAP C4-dicarboxylate transport system permease DctM subunit" evidence="8">
    <location>
        <begin position="10"/>
        <end position="419"/>
    </location>
</feature>
<feature type="transmembrane region" description="Helical" evidence="7">
    <location>
        <begin position="243"/>
        <end position="263"/>
    </location>
</feature>
<comment type="function">
    <text evidence="7">Part of the tripartite ATP-independent periplasmic (TRAP) transport system.</text>
</comment>
<name>A0A0M0I3H5_9VIBR</name>
<accession>A0A0M0I3H5</accession>
<dbReference type="AlphaFoldDB" id="A0A0M0I3H5"/>
<organism evidence="9 10">
    <name type="scientific">Vibrio hepatarius</name>
    <dbReference type="NCBI Taxonomy" id="171383"/>
    <lineage>
        <taxon>Bacteria</taxon>
        <taxon>Pseudomonadati</taxon>
        <taxon>Pseudomonadota</taxon>
        <taxon>Gammaproteobacteria</taxon>
        <taxon>Vibrionales</taxon>
        <taxon>Vibrionaceae</taxon>
        <taxon>Vibrio</taxon>
        <taxon>Vibrio oreintalis group</taxon>
    </lineage>
</organism>
<keyword evidence="4 7" id="KW-0812">Transmembrane</keyword>
<dbReference type="Proteomes" id="UP000037530">
    <property type="component" value="Unassembled WGS sequence"/>
</dbReference>
<dbReference type="InterPro" id="IPR010656">
    <property type="entry name" value="DctM"/>
</dbReference>
<comment type="caution">
    <text evidence="7">Lacks conserved residue(s) required for the propagation of feature annotation.</text>
</comment>
<keyword evidence="2" id="KW-1003">Cell membrane</keyword>
<reference evidence="10" key="1">
    <citation type="submission" date="2015-08" db="EMBL/GenBank/DDBJ databases">
        <title>Vibrio galatheae sp. nov., a novel member of the Vibrionaceae family isolated from the Solomon Islands.</title>
        <authorList>
            <person name="Giubergia S."/>
            <person name="Machado H."/>
            <person name="Mateiu R.V."/>
            <person name="Gram L."/>
        </authorList>
    </citation>
    <scope>NUCLEOTIDE SEQUENCE [LARGE SCALE GENOMIC DNA]</scope>
    <source>
        <strain evidence="10">DSM 19134</strain>
    </source>
</reference>
<dbReference type="GO" id="GO:0022857">
    <property type="term" value="F:transmembrane transporter activity"/>
    <property type="evidence" value="ECO:0007669"/>
    <property type="project" value="UniProtKB-UniRule"/>
</dbReference>
<evidence type="ECO:0000313" key="9">
    <source>
        <dbReference type="EMBL" id="KOO08453.1"/>
    </source>
</evidence>
<evidence type="ECO:0000256" key="3">
    <source>
        <dbReference type="ARBA" id="ARBA00022519"/>
    </source>
</evidence>
<evidence type="ECO:0000256" key="7">
    <source>
        <dbReference type="RuleBase" id="RU369079"/>
    </source>
</evidence>
<dbReference type="GO" id="GO:0005886">
    <property type="term" value="C:plasma membrane"/>
    <property type="evidence" value="ECO:0007669"/>
    <property type="project" value="UniProtKB-SubCell"/>
</dbReference>
<dbReference type="PIRSF" id="PIRSF006066">
    <property type="entry name" value="HI0050"/>
    <property type="match status" value="1"/>
</dbReference>
<dbReference type="PATRIC" id="fig|171383.3.peg.1135"/>